<dbReference type="EMBL" id="CP001089">
    <property type="protein sequence ID" value="ACD94891.1"/>
    <property type="molecule type" value="Genomic_DNA"/>
</dbReference>
<dbReference type="HOGENOM" id="CLU_012431_2_1_7"/>
<evidence type="ECO:0000313" key="2">
    <source>
        <dbReference type="EMBL" id="ACD94891.1"/>
    </source>
</evidence>
<keyword evidence="3" id="KW-1185">Reference proteome</keyword>
<protein>
    <recommendedName>
        <fullName evidence="1">Sulfatase-modifying factor enzyme-like domain-containing protein</fullName>
    </recommendedName>
</protein>
<reference evidence="2 3" key="1">
    <citation type="submission" date="2008-05" db="EMBL/GenBank/DDBJ databases">
        <title>Complete sequence of chromosome of Geobacter lovleyi SZ.</title>
        <authorList>
            <consortium name="US DOE Joint Genome Institute"/>
            <person name="Lucas S."/>
            <person name="Copeland A."/>
            <person name="Lapidus A."/>
            <person name="Glavina del Rio T."/>
            <person name="Dalin E."/>
            <person name="Tice H."/>
            <person name="Bruce D."/>
            <person name="Goodwin L."/>
            <person name="Pitluck S."/>
            <person name="Chertkov O."/>
            <person name="Meincke L."/>
            <person name="Brettin T."/>
            <person name="Detter J.C."/>
            <person name="Han C."/>
            <person name="Tapia R."/>
            <person name="Kuske C.R."/>
            <person name="Schmutz J."/>
            <person name="Larimer F."/>
            <person name="Land M."/>
            <person name="Hauser L."/>
            <person name="Kyrpides N."/>
            <person name="Mikhailova N."/>
            <person name="Sung Y."/>
            <person name="Fletcher K.E."/>
            <person name="Ritalahti K.M."/>
            <person name="Loeffler F.E."/>
            <person name="Richardson P."/>
        </authorList>
    </citation>
    <scope>NUCLEOTIDE SEQUENCE [LARGE SCALE GENOMIC DNA]</scope>
    <source>
        <strain evidence="3">ATCC BAA-1151 / DSM 17278 / SZ</strain>
    </source>
</reference>
<proteinExistence type="predicted"/>
<dbReference type="InterPro" id="IPR051043">
    <property type="entry name" value="Sulfatase_Mod_Factor_Kinase"/>
</dbReference>
<evidence type="ECO:0000313" key="3">
    <source>
        <dbReference type="Proteomes" id="UP000002420"/>
    </source>
</evidence>
<dbReference type="Proteomes" id="UP000002420">
    <property type="component" value="Chromosome"/>
</dbReference>
<dbReference type="InterPro" id="IPR042095">
    <property type="entry name" value="SUMF_sf"/>
</dbReference>
<feature type="domain" description="Sulfatase-modifying factor enzyme-like" evidence="1">
    <location>
        <begin position="47"/>
        <end position="262"/>
    </location>
</feature>
<evidence type="ECO:0000259" key="1">
    <source>
        <dbReference type="Pfam" id="PF03781"/>
    </source>
</evidence>
<dbReference type="PANTHER" id="PTHR23150:SF19">
    <property type="entry name" value="FORMYLGLYCINE-GENERATING ENZYME"/>
    <property type="match status" value="1"/>
</dbReference>
<dbReference type="GO" id="GO:0120147">
    <property type="term" value="F:formylglycine-generating oxidase activity"/>
    <property type="evidence" value="ECO:0007669"/>
    <property type="project" value="TreeGrafter"/>
</dbReference>
<dbReference type="KEGG" id="glo:Glov_1169"/>
<accession>B3E6R6</accession>
<dbReference type="STRING" id="398767.Glov_1169"/>
<dbReference type="AlphaFoldDB" id="B3E6R6"/>
<dbReference type="RefSeq" id="WP_012469240.1">
    <property type="nucleotide sequence ID" value="NC_010814.1"/>
</dbReference>
<dbReference type="Gene3D" id="3.90.1580.10">
    <property type="entry name" value="paralog of FGE (formylglycine-generating enzyme)"/>
    <property type="match status" value="1"/>
</dbReference>
<organism evidence="2 3">
    <name type="scientific">Trichlorobacter lovleyi (strain ATCC BAA-1151 / DSM 17278 / SZ)</name>
    <name type="common">Geobacter lovleyi</name>
    <dbReference type="NCBI Taxonomy" id="398767"/>
    <lineage>
        <taxon>Bacteria</taxon>
        <taxon>Pseudomonadati</taxon>
        <taxon>Thermodesulfobacteriota</taxon>
        <taxon>Desulfuromonadia</taxon>
        <taxon>Geobacterales</taxon>
        <taxon>Geobacteraceae</taxon>
        <taxon>Trichlorobacter</taxon>
    </lineage>
</organism>
<dbReference type="SUPFAM" id="SSF56436">
    <property type="entry name" value="C-type lectin-like"/>
    <property type="match status" value="1"/>
</dbReference>
<dbReference type="InterPro" id="IPR005532">
    <property type="entry name" value="SUMF_dom"/>
</dbReference>
<dbReference type="Pfam" id="PF03781">
    <property type="entry name" value="FGE-sulfatase"/>
    <property type="match status" value="1"/>
</dbReference>
<dbReference type="PANTHER" id="PTHR23150">
    <property type="entry name" value="SULFATASE MODIFYING FACTOR 1, 2"/>
    <property type="match status" value="1"/>
</dbReference>
<dbReference type="eggNOG" id="COG1262">
    <property type="taxonomic scope" value="Bacteria"/>
</dbReference>
<sequence>MGTPSIKKHLYTLSALTWLTILLLPVICDAHDALLVPDELRQRSDIELVPVKGGCFQMGEFILESAGDEKPVHEVCVSDFMIAKYEVTQGQWKQFMGNRPSNFRDCGDSCPVEQVSWNEVQQFIQRLNRQTGLQFRLPSEAEWEYACRSGGKQEKFCGGNDIDVLAWHHDNSDGRPHPVGQKKPNGLGIYDMSGNVWEWVQDWFDTSYYSKSPRMNPQGPTTSSEKAVRGGCWDCEPKCIRASIRYWFAPNGRFSGLGFRLAHPTAVSVKHSGGKTDEQ</sequence>
<name>B3E6R6_TRIL1</name>
<gene>
    <name evidence="2" type="ordered locus">Glov_1169</name>
</gene>
<dbReference type="InterPro" id="IPR016187">
    <property type="entry name" value="CTDL_fold"/>
</dbReference>